<dbReference type="Gene3D" id="3.80.10.10">
    <property type="entry name" value="Ribonuclease Inhibitor"/>
    <property type="match status" value="1"/>
</dbReference>
<dbReference type="PANTHER" id="PTHR18849:SF8">
    <property type="entry name" value="LEUCINE-RICH REPEAT-CONTAINING PROTEIN 61"/>
    <property type="match status" value="1"/>
</dbReference>
<dbReference type="SUPFAM" id="SSF52058">
    <property type="entry name" value="L domain-like"/>
    <property type="match status" value="1"/>
</dbReference>
<dbReference type="GO" id="GO:0036158">
    <property type="term" value="P:outer dynein arm assembly"/>
    <property type="evidence" value="ECO:0007669"/>
    <property type="project" value="TreeGrafter"/>
</dbReference>
<dbReference type="PANTHER" id="PTHR18849">
    <property type="entry name" value="LEUCINE RICH REPEAT PROTEIN"/>
    <property type="match status" value="1"/>
</dbReference>
<reference evidence="3" key="1">
    <citation type="submission" date="2025-08" db="UniProtKB">
        <authorList>
            <consortium name="Ensembl"/>
        </authorList>
    </citation>
    <scope>IDENTIFICATION</scope>
</reference>
<dbReference type="Pfam" id="PF14580">
    <property type="entry name" value="LRR_9"/>
    <property type="match status" value="1"/>
</dbReference>
<protein>
    <submittedName>
        <fullName evidence="3">Leucine rich repeat containing 61</fullName>
    </submittedName>
</protein>
<keyword evidence="4" id="KW-1185">Reference proteome</keyword>
<dbReference type="AlphaFoldDB" id="A0A8C8RYI3"/>
<keyword evidence="2" id="KW-0677">Repeat</keyword>
<organism evidence="3 4">
    <name type="scientific">Pelusios castaneus</name>
    <name type="common">West African mud turtle</name>
    <dbReference type="NCBI Taxonomy" id="367368"/>
    <lineage>
        <taxon>Eukaryota</taxon>
        <taxon>Metazoa</taxon>
        <taxon>Chordata</taxon>
        <taxon>Craniata</taxon>
        <taxon>Vertebrata</taxon>
        <taxon>Euteleostomi</taxon>
        <taxon>Archelosauria</taxon>
        <taxon>Testudinata</taxon>
        <taxon>Testudines</taxon>
        <taxon>Pleurodira</taxon>
        <taxon>Pelomedusidae</taxon>
        <taxon>Pelusios</taxon>
    </lineage>
</organism>
<evidence type="ECO:0000313" key="4">
    <source>
        <dbReference type="Proteomes" id="UP000694393"/>
    </source>
</evidence>
<evidence type="ECO:0000313" key="3">
    <source>
        <dbReference type="Ensembl" id="ENSPCEP00000011542.1"/>
    </source>
</evidence>
<name>A0A8C8RYI3_9SAUR</name>
<dbReference type="Proteomes" id="UP000694393">
    <property type="component" value="Unplaced"/>
</dbReference>
<dbReference type="Ensembl" id="ENSPCET00000011917.1">
    <property type="protein sequence ID" value="ENSPCEP00000011542.1"/>
    <property type="gene ID" value="ENSPCEG00000009124.1"/>
</dbReference>
<evidence type="ECO:0000256" key="2">
    <source>
        <dbReference type="ARBA" id="ARBA00022737"/>
    </source>
</evidence>
<dbReference type="InterPro" id="IPR032675">
    <property type="entry name" value="LRR_dom_sf"/>
</dbReference>
<dbReference type="GO" id="GO:0005737">
    <property type="term" value="C:cytoplasm"/>
    <property type="evidence" value="ECO:0007669"/>
    <property type="project" value="TreeGrafter"/>
</dbReference>
<dbReference type="InterPro" id="IPR001611">
    <property type="entry name" value="Leu-rich_rpt"/>
</dbReference>
<sequence length="263" mass="28610">MEPWAEKGEVGENVRITAQLLKAKTGEFDLESILLLKLRGLGISDLGCLGECTSLEWLDLSSNAIVHLGPLASLKSLAVLDLSDNRVCNLEPLSACENLQRLNVAGNLLSGLQQLQCLGGLRRLESLRLCDPRGRLSNPLCASGAYRSALPDLFPALKAIDGERVSGRGSDLYQLCKDLDGSLERGGGGGAGSPELPGRALPWVEEGYWEWRPARRSSIVEETYRQFSDVLQECRELSARADDAISQAEQALSLRSDHSSFVF</sequence>
<reference evidence="3" key="2">
    <citation type="submission" date="2025-09" db="UniProtKB">
        <authorList>
            <consortium name="Ensembl"/>
        </authorList>
    </citation>
    <scope>IDENTIFICATION</scope>
</reference>
<dbReference type="PROSITE" id="PS51450">
    <property type="entry name" value="LRR"/>
    <property type="match status" value="2"/>
</dbReference>
<keyword evidence="1" id="KW-0433">Leucine-rich repeat</keyword>
<evidence type="ECO:0000256" key="1">
    <source>
        <dbReference type="ARBA" id="ARBA00022614"/>
    </source>
</evidence>
<accession>A0A8C8RYI3</accession>
<proteinExistence type="predicted"/>